<dbReference type="OMA" id="RECAFAS"/>
<dbReference type="EMBL" id="FN647779">
    <property type="protein sequence ID" value="CBJ28583.1"/>
    <property type="molecule type" value="Genomic_DNA"/>
</dbReference>
<gene>
    <name evidence="7" type="ORF">Esi_0109_0072</name>
</gene>
<sequence>MKTDFSENAGCQNILSGFLGCVPPPCGFACPPPPPDYCFRCIIHSQHGRGHGHHLKATELDRFPWLTIFESLLFFCSEDRECAFASRGTERNREGMARAARAAIADSGLFLSDSNRDEEDITLTSEENGADFGVSQRGTTHPAAPMDRAWAIAFWVNVCITVLSAIFFKAEGAKAVNAHHRRLSGDSAAGSLLAPLLMVVAMIAVGWGVACMALYSLASCPKRMLQAAYVGFAGVWGVAAAAALWNGITVIAVVCALVCAIVAWVFWKNQSRLRFGAANLKVAALAVRSMPGTIRLALFMSAVQVVWSMLSASAAGGSFAAFSPVVVGADGTTYSSLECQDITVPSSPYGGGETTAGSGLSCHCGGEVISSDSGCEFSGGFPRWVLAAFWLGSVTWVIAVLRNVVTATVAGSVASWWFSPGDTSSVRGAFYRATHSSFGSLCKAAAIVAVIRVAMFPLRLVSHALCLRCFLRRFRDAVGYASAYAICFIGIYGLGFSEALRRVHELFQRRGITMIANDGIVSVGLFLLTMGLMSTYLVVVCSSMVMLTGVQFSGSLDGLIMFVVVVFVFVPVAVCFSTTMSVLRSGHKAVFVCFVQDPEAFANNHSQMYDDLSGAWQQIQTECPGVASSNIPHVPIATSPKMVEMHDHRATTHTEYQV</sequence>
<evidence type="ECO:0000313" key="7">
    <source>
        <dbReference type="EMBL" id="CBJ28583.1"/>
    </source>
</evidence>
<organism evidence="7 8">
    <name type="scientific">Ectocarpus siliculosus</name>
    <name type="common">Brown alga</name>
    <name type="synonym">Conferva siliculosa</name>
    <dbReference type="NCBI Taxonomy" id="2880"/>
    <lineage>
        <taxon>Eukaryota</taxon>
        <taxon>Sar</taxon>
        <taxon>Stramenopiles</taxon>
        <taxon>Ochrophyta</taxon>
        <taxon>PX clade</taxon>
        <taxon>Phaeophyceae</taxon>
        <taxon>Ectocarpales</taxon>
        <taxon>Ectocarpaceae</taxon>
        <taxon>Ectocarpus</taxon>
    </lineage>
</organism>
<feature type="transmembrane region" description="Helical" evidence="6">
    <location>
        <begin position="296"/>
        <end position="322"/>
    </location>
</feature>
<dbReference type="Proteomes" id="UP000002630">
    <property type="component" value="Linkage Group LG25"/>
</dbReference>
<name>D7FHM6_ECTSI</name>
<dbReference type="Pfam" id="PF04515">
    <property type="entry name" value="Choline_transpo"/>
    <property type="match status" value="1"/>
</dbReference>
<feature type="transmembrane region" description="Helical" evidence="6">
    <location>
        <begin position="478"/>
        <end position="500"/>
    </location>
</feature>
<evidence type="ECO:0000256" key="5">
    <source>
        <dbReference type="ARBA" id="ARBA00023136"/>
    </source>
</evidence>
<keyword evidence="5 6" id="KW-0472">Membrane</keyword>
<evidence type="ECO:0000256" key="1">
    <source>
        <dbReference type="ARBA" id="ARBA00004141"/>
    </source>
</evidence>
<evidence type="ECO:0000256" key="4">
    <source>
        <dbReference type="ARBA" id="ARBA00022989"/>
    </source>
</evidence>
<keyword evidence="4 6" id="KW-1133">Transmembrane helix</keyword>
<reference evidence="7 8" key="1">
    <citation type="journal article" date="2010" name="Nature">
        <title>The Ectocarpus genome and the independent evolution of multicellularity in brown algae.</title>
        <authorList>
            <person name="Cock J.M."/>
            <person name="Sterck L."/>
            <person name="Rouze P."/>
            <person name="Scornet D."/>
            <person name="Allen A.E."/>
            <person name="Amoutzias G."/>
            <person name="Anthouard V."/>
            <person name="Artiguenave F."/>
            <person name="Aury J.M."/>
            <person name="Badger J.H."/>
            <person name="Beszteri B."/>
            <person name="Billiau K."/>
            <person name="Bonnet E."/>
            <person name="Bothwell J.H."/>
            <person name="Bowler C."/>
            <person name="Boyen C."/>
            <person name="Brownlee C."/>
            <person name="Carrano C.J."/>
            <person name="Charrier B."/>
            <person name="Cho G.Y."/>
            <person name="Coelho S.M."/>
            <person name="Collen J."/>
            <person name="Corre E."/>
            <person name="Da Silva C."/>
            <person name="Delage L."/>
            <person name="Delaroque N."/>
            <person name="Dittami S.M."/>
            <person name="Doulbeau S."/>
            <person name="Elias M."/>
            <person name="Farnham G."/>
            <person name="Gachon C.M."/>
            <person name="Gschloessl B."/>
            <person name="Heesch S."/>
            <person name="Jabbari K."/>
            <person name="Jubin C."/>
            <person name="Kawai H."/>
            <person name="Kimura K."/>
            <person name="Kloareg B."/>
            <person name="Kupper F.C."/>
            <person name="Lang D."/>
            <person name="Le Bail A."/>
            <person name="Leblanc C."/>
            <person name="Lerouge P."/>
            <person name="Lohr M."/>
            <person name="Lopez P.J."/>
            <person name="Martens C."/>
            <person name="Maumus F."/>
            <person name="Michel G."/>
            <person name="Miranda-Saavedra D."/>
            <person name="Morales J."/>
            <person name="Moreau H."/>
            <person name="Motomura T."/>
            <person name="Nagasato C."/>
            <person name="Napoli C.A."/>
            <person name="Nelson D.R."/>
            <person name="Nyvall-Collen P."/>
            <person name="Peters A.F."/>
            <person name="Pommier C."/>
            <person name="Potin P."/>
            <person name="Poulain J."/>
            <person name="Quesneville H."/>
            <person name="Read B."/>
            <person name="Rensing S.A."/>
            <person name="Ritter A."/>
            <person name="Rousvoal S."/>
            <person name="Samanta M."/>
            <person name="Samson G."/>
            <person name="Schroeder D.C."/>
            <person name="Segurens B."/>
            <person name="Strittmatter M."/>
            <person name="Tonon T."/>
            <person name="Tregear J.W."/>
            <person name="Valentin K."/>
            <person name="von Dassow P."/>
            <person name="Yamagishi T."/>
            <person name="Van de Peer Y."/>
            <person name="Wincker P."/>
        </authorList>
    </citation>
    <scope>NUCLEOTIDE SEQUENCE [LARGE SCALE GENOMIC DNA]</scope>
    <source>
        <strain evidence="8">Ec32 / CCAP1310/4</strain>
    </source>
</reference>
<dbReference type="STRING" id="2880.D7FHM6"/>
<comment type="similarity">
    <text evidence="2 6">Belongs to the CTL (choline transporter-like) family.</text>
</comment>
<dbReference type="GO" id="GO:0005886">
    <property type="term" value="C:plasma membrane"/>
    <property type="evidence" value="ECO:0007669"/>
    <property type="project" value="UniProtKB-SubCell"/>
</dbReference>
<feature type="transmembrane region" description="Helical" evidence="6">
    <location>
        <begin position="520"/>
        <end position="547"/>
    </location>
</feature>
<comment type="subcellular location">
    <subcellularLocation>
        <location evidence="6">Cell membrane</location>
        <topology evidence="6">Multi-pass membrane protein</topology>
    </subcellularLocation>
    <subcellularLocation>
        <location evidence="1">Membrane</location>
        <topology evidence="1">Multi-pass membrane protein</topology>
    </subcellularLocation>
</comment>
<dbReference type="EMBL" id="FN649750">
    <property type="protein sequence ID" value="CBJ28583.1"/>
    <property type="molecule type" value="Genomic_DNA"/>
</dbReference>
<protein>
    <recommendedName>
        <fullName evidence="6">Choline transporter-like protein</fullName>
    </recommendedName>
</protein>
<feature type="transmembrane region" description="Helical" evidence="6">
    <location>
        <begin position="559"/>
        <end position="578"/>
    </location>
</feature>
<evidence type="ECO:0000256" key="3">
    <source>
        <dbReference type="ARBA" id="ARBA00022692"/>
    </source>
</evidence>
<proteinExistence type="inferred from homology"/>
<dbReference type="PROSITE" id="PS51257">
    <property type="entry name" value="PROKAR_LIPOPROTEIN"/>
    <property type="match status" value="1"/>
</dbReference>
<feature type="transmembrane region" description="Helical" evidence="6">
    <location>
        <begin position="387"/>
        <end position="418"/>
    </location>
</feature>
<keyword evidence="8" id="KW-1185">Reference proteome</keyword>
<feature type="transmembrane region" description="Helical" evidence="6">
    <location>
        <begin position="149"/>
        <end position="168"/>
    </location>
</feature>
<evidence type="ECO:0000313" key="8">
    <source>
        <dbReference type="Proteomes" id="UP000002630"/>
    </source>
</evidence>
<dbReference type="InterPro" id="IPR007603">
    <property type="entry name" value="Choline_transptr-like"/>
</dbReference>
<feature type="transmembrane region" description="Helical" evidence="6">
    <location>
        <begin position="188"/>
        <end position="215"/>
    </location>
</feature>
<keyword evidence="3 6" id="KW-0812">Transmembrane</keyword>
<feature type="transmembrane region" description="Helical" evidence="6">
    <location>
        <begin position="250"/>
        <end position="267"/>
    </location>
</feature>
<dbReference type="eggNOG" id="KOG1362">
    <property type="taxonomic scope" value="Eukaryota"/>
</dbReference>
<dbReference type="PANTHER" id="PTHR12385:SF4">
    <property type="entry name" value="PROTEIN PNS1"/>
    <property type="match status" value="1"/>
</dbReference>
<dbReference type="InParanoid" id="D7FHM6"/>
<dbReference type="AlphaFoldDB" id="D7FHM6"/>
<evidence type="ECO:0000256" key="2">
    <source>
        <dbReference type="ARBA" id="ARBA00007168"/>
    </source>
</evidence>
<feature type="transmembrane region" description="Helical" evidence="6">
    <location>
        <begin position="227"/>
        <end position="244"/>
    </location>
</feature>
<dbReference type="OrthoDB" id="44736at2759"/>
<feature type="transmembrane region" description="Helical" evidence="6">
    <location>
        <begin position="438"/>
        <end position="458"/>
    </location>
</feature>
<dbReference type="GO" id="GO:0022857">
    <property type="term" value="F:transmembrane transporter activity"/>
    <property type="evidence" value="ECO:0007669"/>
    <property type="project" value="UniProtKB-UniRule"/>
</dbReference>
<comment type="function">
    <text evidence="6">Choline transporter.</text>
</comment>
<accession>D7FHM6</accession>
<dbReference type="PANTHER" id="PTHR12385">
    <property type="entry name" value="CHOLINE TRANSPORTER-LIKE (SLC FAMILY 44)"/>
    <property type="match status" value="1"/>
</dbReference>
<evidence type="ECO:0000256" key="6">
    <source>
        <dbReference type="RuleBase" id="RU368066"/>
    </source>
</evidence>